<organism evidence="1 2">
    <name type="scientific">Mycena rosella</name>
    <name type="common">Pink bonnet</name>
    <name type="synonym">Agaricus rosellus</name>
    <dbReference type="NCBI Taxonomy" id="1033263"/>
    <lineage>
        <taxon>Eukaryota</taxon>
        <taxon>Fungi</taxon>
        <taxon>Dikarya</taxon>
        <taxon>Basidiomycota</taxon>
        <taxon>Agaricomycotina</taxon>
        <taxon>Agaricomycetes</taxon>
        <taxon>Agaricomycetidae</taxon>
        <taxon>Agaricales</taxon>
        <taxon>Marasmiineae</taxon>
        <taxon>Mycenaceae</taxon>
        <taxon>Mycena</taxon>
    </lineage>
</organism>
<evidence type="ECO:0000313" key="1">
    <source>
        <dbReference type="EMBL" id="KAJ7699285.1"/>
    </source>
</evidence>
<evidence type="ECO:0008006" key="3">
    <source>
        <dbReference type="Google" id="ProtNLM"/>
    </source>
</evidence>
<reference evidence="1" key="1">
    <citation type="submission" date="2023-03" db="EMBL/GenBank/DDBJ databases">
        <title>Massive genome expansion in bonnet fungi (Mycena s.s.) driven by repeated elements and novel gene families across ecological guilds.</title>
        <authorList>
            <consortium name="Lawrence Berkeley National Laboratory"/>
            <person name="Harder C.B."/>
            <person name="Miyauchi S."/>
            <person name="Viragh M."/>
            <person name="Kuo A."/>
            <person name="Thoen E."/>
            <person name="Andreopoulos B."/>
            <person name="Lu D."/>
            <person name="Skrede I."/>
            <person name="Drula E."/>
            <person name="Henrissat B."/>
            <person name="Morin E."/>
            <person name="Kohler A."/>
            <person name="Barry K."/>
            <person name="LaButti K."/>
            <person name="Morin E."/>
            <person name="Salamov A."/>
            <person name="Lipzen A."/>
            <person name="Mereny Z."/>
            <person name="Hegedus B."/>
            <person name="Baldrian P."/>
            <person name="Stursova M."/>
            <person name="Weitz H."/>
            <person name="Taylor A."/>
            <person name="Grigoriev I.V."/>
            <person name="Nagy L.G."/>
            <person name="Martin F."/>
            <person name="Kauserud H."/>
        </authorList>
    </citation>
    <scope>NUCLEOTIDE SEQUENCE</scope>
    <source>
        <strain evidence="1">CBHHK067</strain>
    </source>
</reference>
<protein>
    <recommendedName>
        <fullName evidence="3">Fungal N-terminal domain-containing protein</fullName>
    </recommendedName>
</protein>
<sequence length="631" mass="70860">MADPITITATFITFATFVKDLVELGQDIQRSIEKIGENRRRLRELTNDVLRTLTDLADLTRGHEDTFQAPALLRALSNLKADMLSVLSICRELSPTERTPGLRGFRTQLKVWMKRDKVEEEIKRLKEHMNQCYLRFTAFSAARIEHASLQVEQTLIMANVENQVRLKRLEGMMAQLLLETQFGQNVVNQAIEIVSSDRTHQTLELKFISVEAGRLMNSLQQLLSSGKIALKLPPGNSINQVVPVFVQSTTTSHVLHDILGLILKINDSSTGIQVESLEDIIFNLGARLTVLGMPLEAIAWELLAIQILRHFSGGAYTAGVLPRLADSLENLSLRFQSQLQFEHALRASKQSLDLWRHLSVMLPDVDNRISLLTSMVLHAHHLRHQGQPTAAISIAQDAVVLCRPMAWQIIQSGFCCTREDEFKAVWSAKTFFTLATTLTSVDRHPEAFEAWREGFHVILGFSGSICSPAGTHIDSFLDQMCKVAESGSFSIAMFADSVILFRDLARIYREEFSSQFLSLLCAYAYISERNIAADFATSLRMFLQPESGLPPPVHAMSSNFTMSIRRFDVCGGVIEDAIRAFYVRPSQTTIPPWLQNIFITHFDQATIVLQDLVKKSSSMASFDSFTLAWAL</sequence>
<dbReference type="InterPro" id="IPR011990">
    <property type="entry name" value="TPR-like_helical_dom_sf"/>
</dbReference>
<comment type="caution">
    <text evidence="1">The sequence shown here is derived from an EMBL/GenBank/DDBJ whole genome shotgun (WGS) entry which is preliminary data.</text>
</comment>
<dbReference type="SUPFAM" id="SSF48452">
    <property type="entry name" value="TPR-like"/>
    <property type="match status" value="1"/>
</dbReference>
<gene>
    <name evidence="1" type="ORF">B0H17DRAFT_306472</name>
</gene>
<accession>A0AAD7DTD8</accession>
<evidence type="ECO:0000313" key="2">
    <source>
        <dbReference type="Proteomes" id="UP001221757"/>
    </source>
</evidence>
<dbReference type="EMBL" id="JARKIE010000023">
    <property type="protein sequence ID" value="KAJ7699285.1"/>
    <property type="molecule type" value="Genomic_DNA"/>
</dbReference>
<dbReference type="Gene3D" id="1.25.40.10">
    <property type="entry name" value="Tetratricopeptide repeat domain"/>
    <property type="match status" value="1"/>
</dbReference>
<name>A0AAD7DTD8_MYCRO</name>
<dbReference type="CDD" id="cd21037">
    <property type="entry name" value="MLKL_NTD"/>
    <property type="match status" value="1"/>
</dbReference>
<dbReference type="AlphaFoldDB" id="A0AAD7DTD8"/>
<dbReference type="InterPro" id="IPR059179">
    <property type="entry name" value="MLKL-like_MCAfunc"/>
</dbReference>
<proteinExistence type="predicted"/>
<keyword evidence="2" id="KW-1185">Reference proteome</keyword>
<dbReference type="Proteomes" id="UP001221757">
    <property type="component" value="Unassembled WGS sequence"/>
</dbReference>